<accession>A0A3S9UN27</accession>
<dbReference type="KEGG" id="vg:55009913"/>
<evidence type="ECO:0000313" key="2">
    <source>
        <dbReference type="Proteomes" id="UP000287918"/>
    </source>
</evidence>
<keyword evidence="2" id="KW-1185">Reference proteome</keyword>
<proteinExistence type="predicted"/>
<organism evidence="1 2">
    <name type="scientific">Arthrobacter phage Maja</name>
    <dbReference type="NCBI Taxonomy" id="2499009"/>
    <lineage>
        <taxon>Viruses</taxon>
        <taxon>Duplodnaviria</taxon>
        <taxon>Heunggongvirae</taxon>
        <taxon>Uroviricota</taxon>
        <taxon>Caudoviricetes</taxon>
        <taxon>Majavirus</taxon>
        <taxon>Majavirus maja</taxon>
    </lineage>
</organism>
<evidence type="ECO:0000313" key="1">
    <source>
        <dbReference type="EMBL" id="AZS11707.1"/>
    </source>
</evidence>
<reference evidence="1 2" key="1">
    <citation type="submission" date="2018-12" db="EMBL/GenBank/DDBJ databases">
        <authorList>
            <person name="Rimple P.A."/>
            <person name="Stoner T.H."/>
            <person name="Garlena R.A."/>
            <person name="Russell D.A."/>
            <person name="Pope W.H."/>
            <person name="Jacobs-Sera D."/>
            <person name="Hatfull G.F."/>
        </authorList>
    </citation>
    <scope>NUCLEOTIDE SEQUENCE [LARGE SCALE GENOMIC DNA]</scope>
</reference>
<name>A0A3S9UN27_9CAUD</name>
<dbReference type="Proteomes" id="UP000287918">
    <property type="component" value="Segment"/>
</dbReference>
<sequence>MNLMTEPIGLKTRGAPVDGEFDDYGNQVYGSDIVSVRYGWYEPRSSGEDTSAKDQQVYGYWVVLPLDAPIAGADAVVLFGTVGDDGQMVGGEHYKVVGQPGRQPAGFLVPGFIKAAVERVTG</sequence>
<protein>
    <submittedName>
        <fullName evidence="1">Uncharacterized protein</fullName>
    </submittedName>
</protein>
<dbReference type="RefSeq" id="YP_009818569.1">
    <property type="nucleotide sequence ID" value="NC_048140.1"/>
</dbReference>
<dbReference type="EMBL" id="MK279899">
    <property type="protein sequence ID" value="AZS11707.1"/>
    <property type="molecule type" value="Genomic_DNA"/>
</dbReference>
<gene>
    <name evidence="1" type="primary">9</name>
    <name evidence="1" type="ORF">PBI_MAJA_9</name>
</gene>
<dbReference type="GeneID" id="55009913"/>